<dbReference type="EMBL" id="BMCT01000009">
    <property type="protein sequence ID" value="GGF82674.1"/>
    <property type="molecule type" value="Genomic_DNA"/>
</dbReference>
<reference evidence="6" key="1">
    <citation type="journal article" date="2014" name="Int. J. Syst. Evol. Microbiol.">
        <title>Complete genome sequence of Corynebacterium casei LMG S-19264T (=DSM 44701T), isolated from a smear-ripened cheese.</title>
        <authorList>
            <consortium name="US DOE Joint Genome Institute (JGI-PGF)"/>
            <person name="Walter F."/>
            <person name="Albersmeier A."/>
            <person name="Kalinowski J."/>
            <person name="Ruckert C."/>
        </authorList>
    </citation>
    <scope>NUCLEOTIDE SEQUENCE</scope>
    <source>
        <strain evidence="6">CCM 7897</strain>
    </source>
</reference>
<keyword evidence="4 5" id="KW-0472">Membrane</keyword>
<evidence type="ECO:0000256" key="3">
    <source>
        <dbReference type="ARBA" id="ARBA00022989"/>
    </source>
</evidence>
<evidence type="ECO:0000313" key="7">
    <source>
        <dbReference type="Proteomes" id="UP000606044"/>
    </source>
</evidence>
<proteinExistence type="predicted"/>
<dbReference type="Proteomes" id="UP000606044">
    <property type="component" value="Unassembled WGS sequence"/>
</dbReference>
<evidence type="ECO:0000313" key="6">
    <source>
        <dbReference type="EMBL" id="GGF82674.1"/>
    </source>
</evidence>
<sequence length="104" mass="11096">MLKYAAIFLVLSIIAGAMGFVTVSQVARRVSLALFGIFLVIALAVMGFFVLLERATASEIMGPTPAKPASPLITMIAQAQIHGMHANLVDGKLQLERLPDTRAC</sequence>
<gene>
    <name evidence="6" type="ORF">GCM10007301_48500</name>
</gene>
<protein>
    <submittedName>
        <fullName evidence="6">Uncharacterized protein</fullName>
    </submittedName>
</protein>
<reference evidence="6" key="2">
    <citation type="submission" date="2020-09" db="EMBL/GenBank/DDBJ databases">
        <authorList>
            <person name="Sun Q."/>
            <person name="Sedlacek I."/>
        </authorList>
    </citation>
    <scope>NUCLEOTIDE SEQUENCE</scope>
    <source>
        <strain evidence="6">CCM 7897</strain>
    </source>
</reference>
<dbReference type="GO" id="GO:0005886">
    <property type="term" value="C:plasma membrane"/>
    <property type="evidence" value="ECO:0007669"/>
    <property type="project" value="InterPro"/>
</dbReference>
<evidence type="ECO:0000256" key="2">
    <source>
        <dbReference type="ARBA" id="ARBA00022692"/>
    </source>
</evidence>
<keyword evidence="1" id="KW-1003">Cell membrane</keyword>
<evidence type="ECO:0000256" key="1">
    <source>
        <dbReference type="ARBA" id="ARBA00022475"/>
    </source>
</evidence>
<keyword evidence="7" id="KW-1185">Reference proteome</keyword>
<dbReference type="Pfam" id="PF07043">
    <property type="entry name" value="DUF1328"/>
    <property type="match status" value="1"/>
</dbReference>
<keyword evidence="3 5" id="KW-1133">Transmembrane helix</keyword>
<dbReference type="RefSeq" id="WP_188583460.1">
    <property type="nucleotide sequence ID" value="NZ_BMCT01000009.1"/>
</dbReference>
<dbReference type="AlphaFoldDB" id="A0A917FHW6"/>
<organism evidence="6 7">
    <name type="scientific">Azorhizobium oxalatiphilum</name>
    <dbReference type="NCBI Taxonomy" id="980631"/>
    <lineage>
        <taxon>Bacteria</taxon>
        <taxon>Pseudomonadati</taxon>
        <taxon>Pseudomonadota</taxon>
        <taxon>Alphaproteobacteria</taxon>
        <taxon>Hyphomicrobiales</taxon>
        <taxon>Xanthobacteraceae</taxon>
        <taxon>Azorhizobium</taxon>
    </lineage>
</organism>
<keyword evidence="2 5" id="KW-0812">Transmembrane</keyword>
<evidence type="ECO:0000256" key="5">
    <source>
        <dbReference type="SAM" id="Phobius"/>
    </source>
</evidence>
<dbReference type="InterPro" id="IPR009760">
    <property type="entry name" value="DUF1328"/>
</dbReference>
<feature type="transmembrane region" description="Helical" evidence="5">
    <location>
        <begin position="29"/>
        <end position="52"/>
    </location>
</feature>
<accession>A0A917FHW6</accession>
<evidence type="ECO:0000256" key="4">
    <source>
        <dbReference type="ARBA" id="ARBA00023136"/>
    </source>
</evidence>
<comment type="caution">
    <text evidence="6">The sequence shown here is derived from an EMBL/GenBank/DDBJ whole genome shotgun (WGS) entry which is preliminary data.</text>
</comment>
<name>A0A917FHW6_9HYPH</name>